<evidence type="ECO:0000313" key="3">
    <source>
        <dbReference type="Proteomes" id="UP000001075"/>
    </source>
</evidence>
<dbReference type="Proteomes" id="UP000001075">
    <property type="component" value="Unassembled WGS sequence"/>
</dbReference>
<sequence>MHQVHRPTSRGCEKQQPSNYYSNHQLPWDRLDGARGKLELRAWKSLSSLALKIAPIEPRLPQWPGLERHQPLLETPKVCCPTWKFYDKGMGFCPLQVRNRK</sequence>
<feature type="compositionally biased region" description="Polar residues" evidence="1">
    <location>
        <begin position="15"/>
        <end position="25"/>
    </location>
</feature>
<organism evidence="2 3">
    <name type="scientific">Cricetulus griseus</name>
    <name type="common">Chinese hamster</name>
    <name type="synonym">Cricetulus barabensis griseus</name>
    <dbReference type="NCBI Taxonomy" id="10029"/>
    <lineage>
        <taxon>Eukaryota</taxon>
        <taxon>Metazoa</taxon>
        <taxon>Chordata</taxon>
        <taxon>Craniata</taxon>
        <taxon>Vertebrata</taxon>
        <taxon>Euteleostomi</taxon>
        <taxon>Mammalia</taxon>
        <taxon>Eutheria</taxon>
        <taxon>Euarchontoglires</taxon>
        <taxon>Glires</taxon>
        <taxon>Rodentia</taxon>
        <taxon>Myomorpha</taxon>
        <taxon>Muroidea</taxon>
        <taxon>Cricetidae</taxon>
        <taxon>Cricetinae</taxon>
        <taxon>Cricetulus</taxon>
    </lineage>
</organism>
<dbReference type="AlphaFoldDB" id="G3HLM7"/>
<reference evidence="3" key="1">
    <citation type="journal article" date="2011" name="Nat. Biotechnol.">
        <title>The genomic sequence of the Chinese hamster ovary (CHO)-K1 cell line.</title>
        <authorList>
            <person name="Xu X."/>
            <person name="Nagarajan H."/>
            <person name="Lewis N.E."/>
            <person name="Pan S."/>
            <person name="Cai Z."/>
            <person name="Liu X."/>
            <person name="Chen W."/>
            <person name="Xie M."/>
            <person name="Wang W."/>
            <person name="Hammond S."/>
            <person name="Andersen M.R."/>
            <person name="Neff N."/>
            <person name="Passarelli B."/>
            <person name="Koh W."/>
            <person name="Fan H.C."/>
            <person name="Wang J."/>
            <person name="Gui Y."/>
            <person name="Lee K.H."/>
            <person name="Betenbaugh M.J."/>
            <person name="Quake S.R."/>
            <person name="Famili I."/>
            <person name="Palsson B.O."/>
            <person name="Wang J."/>
        </authorList>
    </citation>
    <scope>NUCLEOTIDE SEQUENCE [LARGE SCALE GENOMIC DNA]</scope>
    <source>
        <strain evidence="3">CHO K1 cell line</strain>
    </source>
</reference>
<feature type="region of interest" description="Disordered" evidence="1">
    <location>
        <begin position="1"/>
        <end position="25"/>
    </location>
</feature>
<protein>
    <submittedName>
        <fullName evidence="2">Uncharacterized protein</fullName>
    </submittedName>
</protein>
<accession>G3HLM7</accession>
<name>G3HLM7_CRIGR</name>
<evidence type="ECO:0000256" key="1">
    <source>
        <dbReference type="SAM" id="MobiDB-lite"/>
    </source>
</evidence>
<evidence type="ECO:0000313" key="2">
    <source>
        <dbReference type="EMBL" id="EGW08207.1"/>
    </source>
</evidence>
<dbReference type="EMBL" id="JH000492">
    <property type="protein sequence ID" value="EGW08207.1"/>
    <property type="molecule type" value="Genomic_DNA"/>
</dbReference>
<dbReference type="InParanoid" id="G3HLM7"/>
<gene>
    <name evidence="2" type="ORF">I79_011618</name>
</gene>
<proteinExistence type="predicted"/>